<feature type="signal peptide" evidence="1">
    <location>
        <begin position="1"/>
        <end position="22"/>
    </location>
</feature>
<name>A0A432YAS2_9GAMM</name>
<protein>
    <recommendedName>
        <fullName evidence="4">DUF2066 domain-containing protein</fullName>
    </recommendedName>
</protein>
<dbReference type="Proteomes" id="UP000287330">
    <property type="component" value="Unassembled WGS sequence"/>
</dbReference>
<dbReference type="AlphaFoldDB" id="A0A432YAS2"/>
<sequence length="312" mass="34413">MRISALTLAVVSLLAFSTPLHAQDQPQWVTELPSSDRDTYRAVATAETHAQATQTALAAIAEQVAVSLRSESLSVYDKQTSAQGTDTQSQFSLTVAGQSVPLQFSNIAPEQSYRHADGTVSVKVAVKKAAVHDFLKNQIDQYSELRFPTQADSQQQLLWLLRYKQPLQTANAYALALAQLDPSQTDNPFNQQLVELTRVEQSLGLRVIASRDLNVIAGVIQRNTPSQSQPDLWLQLEQQAQQRQSNTGYLHRQQLIASVTEPQSPFRQLHQQIIEVIGTGATPEDAATDAQNQLKAMVAQPVSNWLFDASIE</sequence>
<dbReference type="EMBL" id="PIPV01000001">
    <property type="protein sequence ID" value="RUO58054.1"/>
    <property type="molecule type" value="Genomic_DNA"/>
</dbReference>
<reference evidence="3" key="1">
    <citation type="journal article" date="2018" name="Front. Microbiol.">
        <title>Genome-Based Analysis Reveals the Taxonomy and Diversity of the Family Idiomarinaceae.</title>
        <authorList>
            <person name="Liu Y."/>
            <person name="Lai Q."/>
            <person name="Shao Z."/>
        </authorList>
    </citation>
    <scope>NUCLEOTIDE SEQUENCE [LARGE SCALE GENOMIC DNA]</scope>
    <source>
        <strain evidence="3">F23</strain>
    </source>
</reference>
<feature type="chain" id="PRO_5019427391" description="DUF2066 domain-containing protein" evidence="1">
    <location>
        <begin position="23"/>
        <end position="312"/>
    </location>
</feature>
<gene>
    <name evidence="2" type="ORF">CWE25_00180</name>
</gene>
<proteinExistence type="predicted"/>
<accession>A0A432YAS2</accession>
<keyword evidence="1" id="KW-0732">Signal</keyword>
<organism evidence="2 3">
    <name type="scientific">Idiomarina fontislapidosi</name>
    <dbReference type="NCBI Taxonomy" id="263723"/>
    <lineage>
        <taxon>Bacteria</taxon>
        <taxon>Pseudomonadati</taxon>
        <taxon>Pseudomonadota</taxon>
        <taxon>Gammaproteobacteria</taxon>
        <taxon>Alteromonadales</taxon>
        <taxon>Idiomarinaceae</taxon>
        <taxon>Idiomarina</taxon>
    </lineage>
</organism>
<evidence type="ECO:0008006" key="4">
    <source>
        <dbReference type="Google" id="ProtNLM"/>
    </source>
</evidence>
<dbReference type="Gene3D" id="3.10.28.20">
    <property type="entry name" value="Acetamidase/Formamidase-like domains"/>
    <property type="match status" value="1"/>
</dbReference>
<evidence type="ECO:0000313" key="2">
    <source>
        <dbReference type="EMBL" id="RUO58054.1"/>
    </source>
</evidence>
<evidence type="ECO:0000256" key="1">
    <source>
        <dbReference type="SAM" id="SignalP"/>
    </source>
</evidence>
<dbReference type="RefSeq" id="WP_110571991.1">
    <property type="nucleotide sequence ID" value="NZ_PIPV01000001.1"/>
</dbReference>
<dbReference type="OrthoDB" id="6255081at2"/>
<comment type="caution">
    <text evidence="2">The sequence shown here is derived from an EMBL/GenBank/DDBJ whole genome shotgun (WGS) entry which is preliminary data.</text>
</comment>
<evidence type="ECO:0000313" key="3">
    <source>
        <dbReference type="Proteomes" id="UP000287330"/>
    </source>
</evidence>
<keyword evidence="3" id="KW-1185">Reference proteome</keyword>